<comment type="caution">
    <text evidence="4">Lacks conserved residue(s) required for the propagation of feature annotation.</text>
</comment>
<evidence type="ECO:0000259" key="6">
    <source>
        <dbReference type="Pfam" id="PF01416"/>
    </source>
</evidence>
<proteinExistence type="inferred from homology"/>
<comment type="similarity">
    <text evidence="1 4 5">Belongs to the tRNA pseudouridine synthase TruA family.</text>
</comment>
<dbReference type="InterPro" id="IPR020095">
    <property type="entry name" value="PsdUridine_synth_TruA_C"/>
</dbReference>
<comment type="subunit">
    <text evidence="4">Homodimer.</text>
</comment>
<dbReference type="EMBL" id="JAKWBL010000001">
    <property type="protein sequence ID" value="MCH5597436.1"/>
    <property type="molecule type" value="Genomic_DNA"/>
</dbReference>
<dbReference type="InterPro" id="IPR001406">
    <property type="entry name" value="PsdUridine_synth_TruA"/>
</dbReference>
<evidence type="ECO:0000256" key="1">
    <source>
        <dbReference type="ARBA" id="ARBA00009375"/>
    </source>
</evidence>
<sequence>MRYFLEVAYKGTGYRGFQVQQNALTVQGEIEKAFQILFSSSSPSEGVKLTGSSRTDSGVHACQNFFHFDWPDVFQQKWIYNLNAILPGDIVIKNVIEVSDHAHCRFDALNRTYHYHIYQYKNPFIADRAYHYPYTLDFAKLSEAASLIKGYTDFTSFSKRNTQVKTFNCNILESEWIEKDEQLIYIVSANRFLRGMVRALTATMLKVGRGIISIESFHDILESKDCTKAYFDTPAHGLTLKEVRYQ</sequence>
<dbReference type="InterPro" id="IPR020097">
    <property type="entry name" value="PsdUridine_synth_TruA_a/b_dom"/>
</dbReference>
<evidence type="ECO:0000256" key="3">
    <source>
        <dbReference type="ARBA" id="ARBA00023235"/>
    </source>
</evidence>
<feature type="domain" description="Pseudouridine synthase I TruA alpha/beta" evidence="6">
    <location>
        <begin position="144"/>
        <end position="246"/>
    </location>
</feature>
<evidence type="ECO:0000256" key="2">
    <source>
        <dbReference type="ARBA" id="ARBA00022694"/>
    </source>
</evidence>
<evidence type="ECO:0000256" key="5">
    <source>
        <dbReference type="RuleBase" id="RU003792"/>
    </source>
</evidence>
<dbReference type="SUPFAM" id="SSF55120">
    <property type="entry name" value="Pseudouridine synthase"/>
    <property type="match status" value="1"/>
</dbReference>
<organism evidence="7 8">
    <name type="scientific">Niabella ginsengisoli</name>
    <dbReference type="NCBI Taxonomy" id="522298"/>
    <lineage>
        <taxon>Bacteria</taxon>
        <taxon>Pseudomonadati</taxon>
        <taxon>Bacteroidota</taxon>
        <taxon>Chitinophagia</taxon>
        <taxon>Chitinophagales</taxon>
        <taxon>Chitinophagaceae</taxon>
        <taxon>Niabella</taxon>
    </lineage>
</organism>
<dbReference type="Gene3D" id="3.30.70.580">
    <property type="entry name" value="Pseudouridine synthase I, catalytic domain, N-terminal subdomain"/>
    <property type="match status" value="1"/>
</dbReference>
<dbReference type="RefSeq" id="WP_240826823.1">
    <property type="nucleotide sequence ID" value="NZ_JAKWBL010000001.1"/>
</dbReference>
<dbReference type="GO" id="GO:0160147">
    <property type="term" value="F:tRNA pseudouridine(38-40) synthase activity"/>
    <property type="evidence" value="ECO:0007669"/>
    <property type="project" value="UniProtKB-EC"/>
</dbReference>
<keyword evidence="3 4" id="KW-0413">Isomerase</keyword>
<feature type="binding site" evidence="4">
    <location>
        <position position="113"/>
    </location>
    <ligand>
        <name>substrate</name>
    </ligand>
</feature>
<dbReference type="Proteomes" id="UP001202248">
    <property type="component" value="Unassembled WGS sequence"/>
</dbReference>
<dbReference type="InterPro" id="IPR020103">
    <property type="entry name" value="PsdUridine_synth_cat_dom_sf"/>
</dbReference>
<dbReference type="CDD" id="cd02570">
    <property type="entry name" value="PseudoU_synth_EcTruA"/>
    <property type="match status" value="1"/>
</dbReference>
<dbReference type="PIRSF" id="PIRSF001430">
    <property type="entry name" value="tRNA_psdUrid_synth"/>
    <property type="match status" value="1"/>
</dbReference>
<dbReference type="Pfam" id="PF01416">
    <property type="entry name" value="PseudoU_synth_1"/>
    <property type="match status" value="1"/>
</dbReference>
<accession>A0ABS9SGF0</accession>
<feature type="active site" description="Nucleophile" evidence="4">
    <location>
        <position position="56"/>
    </location>
</feature>
<dbReference type="PANTHER" id="PTHR11142">
    <property type="entry name" value="PSEUDOURIDYLATE SYNTHASE"/>
    <property type="match status" value="1"/>
</dbReference>
<evidence type="ECO:0000313" key="8">
    <source>
        <dbReference type="Proteomes" id="UP001202248"/>
    </source>
</evidence>
<dbReference type="EC" id="5.4.99.12" evidence="4"/>
<evidence type="ECO:0000313" key="7">
    <source>
        <dbReference type="EMBL" id="MCH5597436.1"/>
    </source>
</evidence>
<evidence type="ECO:0000256" key="4">
    <source>
        <dbReference type="HAMAP-Rule" id="MF_00171"/>
    </source>
</evidence>
<keyword evidence="8" id="KW-1185">Reference proteome</keyword>
<name>A0ABS9SGF0_9BACT</name>
<keyword evidence="2 4" id="KW-0819">tRNA processing</keyword>
<comment type="caution">
    <text evidence="7">The sequence shown here is derived from an EMBL/GenBank/DDBJ whole genome shotgun (WGS) entry which is preliminary data.</text>
</comment>
<dbReference type="HAMAP" id="MF_00171">
    <property type="entry name" value="TruA"/>
    <property type="match status" value="1"/>
</dbReference>
<dbReference type="PANTHER" id="PTHR11142:SF0">
    <property type="entry name" value="TRNA PSEUDOURIDINE SYNTHASE-LIKE 1"/>
    <property type="match status" value="1"/>
</dbReference>
<dbReference type="NCBIfam" id="TIGR00071">
    <property type="entry name" value="hisT_truA"/>
    <property type="match status" value="1"/>
</dbReference>
<dbReference type="Gene3D" id="3.30.70.660">
    <property type="entry name" value="Pseudouridine synthase I, catalytic domain, C-terminal subdomain"/>
    <property type="match status" value="1"/>
</dbReference>
<dbReference type="InterPro" id="IPR020094">
    <property type="entry name" value="TruA/RsuA/RluB/E/F_N"/>
</dbReference>
<gene>
    <name evidence="4 7" type="primary">truA</name>
    <name evidence="7" type="ORF">MKP09_05700</name>
</gene>
<comment type="function">
    <text evidence="4">Formation of pseudouridine at positions 38, 39 and 40 in the anticodon stem and loop of transfer RNAs.</text>
</comment>
<reference evidence="7 8" key="1">
    <citation type="submission" date="2022-02" db="EMBL/GenBank/DDBJ databases">
        <authorList>
            <person name="Min J."/>
        </authorList>
    </citation>
    <scope>NUCLEOTIDE SEQUENCE [LARGE SCALE GENOMIC DNA]</scope>
    <source>
        <strain evidence="7 8">GR10-1</strain>
    </source>
</reference>
<protein>
    <recommendedName>
        <fullName evidence="4">tRNA pseudouridine synthase A</fullName>
        <ecNumber evidence="4">5.4.99.12</ecNumber>
    </recommendedName>
    <alternativeName>
        <fullName evidence="4">tRNA pseudouridine(38-40) synthase</fullName>
    </alternativeName>
    <alternativeName>
        <fullName evidence="4">tRNA pseudouridylate synthase I</fullName>
    </alternativeName>
    <alternativeName>
        <fullName evidence="4">tRNA-uridine isomerase I</fullName>
    </alternativeName>
</protein>
<comment type="catalytic activity">
    <reaction evidence="4 5">
        <text>uridine(38/39/40) in tRNA = pseudouridine(38/39/40) in tRNA</text>
        <dbReference type="Rhea" id="RHEA:22376"/>
        <dbReference type="Rhea" id="RHEA-COMP:10085"/>
        <dbReference type="Rhea" id="RHEA-COMP:10087"/>
        <dbReference type="ChEBI" id="CHEBI:65314"/>
        <dbReference type="ChEBI" id="CHEBI:65315"/>
        <dbReference type="EC" id="5.4.99.12"/>
    </reaction>
</comment>